<dbReference type="SMART" id="SM00448">
    <property type="entry name" value="REC"/>
    <property type="match status" value="1"/>
</dbReference>
<evidence type="ECO:0000313" key="9">
    <source>
        <dbReference type="EMBL" id="MBT1071214.1"/>
    </source>
</evidence>
<dbReference type="PROSITE" id="PS50112">
    <property type="entry name" value="PAS"/>
    <property type="match status" value="1"/>
</dbReference>
<name>A0ABS5U6C5_9BACT</name>
<dbReference type="SUPFAM" id="SSF55785">
    <property type="entry name" value="PYP-like sensor domain (PAS domain)"/>
    <property type="match status" value="1"/>
</dbReference>
<evidence type="ECO:0000259" key="7">
    <source>
        <dbReference type="PROSITE" id="PS50112"/>
    </source>
</evidence>
<dbReference type="Proteomes" id="UP000784128">
    <property type="component" value="Unassembled WGS sequence"/>
</dbReference>
<feature type="domain" description="PAS" evidence="7">
    <location>
        <begin position="140"/>
        <end position="184"/>
    </location>
</feature>
<dbReference type="InterPro" id="IPR000700">
    <property type="entry name" value="PAS-assoc_C"/>
</dbReference>
<dbReference type="Pfam" id="PF13426">
    <property type="entry name" value="PAS_9"/>
    <property type="match status" value="1"/>
</dbReference>
<dbReference type="Pfam" id="PF02518">
    <property type="entry name" value="HATPase_c"/>
    <property type="match status" value="1"/>
</dbReference>
<feature type="domain" description="PAC" evidence="8">
    <location>
        <begin position="210"/>
        <end position="264"/>
    </location>
</feature>
<dbReference type="InterPro" id="IPR000014">
    <property type="entry name" value="PAS"/>
</dbReference>
<comment type="caution">
    <text evidence="9">The sequence shown here is derived from an EMBL/GenBank/DDBJ whole genome shotgun (WGS) entry which is preliminary data.</text>
</comment>
<dbReference type="InterPro" id="IPR005467">
    <property type="entry name" value="His_kinase_dom"/>
</dbReference>
<evidence type="ECO:0000256" key="4">
    <source>
        <dbReference type="PROSITE-ProRule" id="PRU00169"/>
    </source>
</evidence>
<organism evidence="9 10">
    <name type="scientific">Pelotalea chapellei</name>
    <dbReference type="NCBI Taxonomy" id="44671"/>
    <lineage>
        <taxon>Bacteria</taxon>
        <taxon>Pseudomonadati</taxon>
        <taxon>Thermodesulfobacteriota</taxon>
        <taxon>Desulfuromonadia</taxon>
        <taxon>Geobacterales</taxon>
        <taxon>Geobacteraceae</taxon>
        <taxon>Pelotalea</taxon>
    </lineage>
</organism>
<dbReference type="Gene3D" id="1.10.287.130">
    <property type="match status" value="1"/>
</dbReference>
<dbReference type="CDD" id="cd00082">
    <property type="entry name" value="HisKA"/>
    <property type="match status" value="1"/>
</dbReference>
<dbReference type="InterPro" id="IPR001789">
    <property type="entry name" value="Sig_transdc_resp-reg_receiver"/>
</dbReference>
<evidence type="ECO:0000313" key="10">
    <source>
        <dbReference type="Proteomes" id="UP000784128"/>
    </source>
</evidence>
<dbReference type="PROSITE" id="PS50110">
    <property type="entry name" value="RESPONSE_REGULATORY"/>
    <property type="match status" value="1"/>
</dbReference>
<dbReference type="CDD" id="cd17536">
    <property type="entry name" value="REC_YesN-like"/>
    <property type="match status" value="1"/>
</dbReference>
<dbReference type="SMART" id="SM00091">
    <property type="entry name" value="PAS"/>
    <property type="match status" value="1"/>
</dbReference>
<dbReference type="EMBL" id="JAHDYS010000004">
    <property type="protein sequence ID" value="MBT1071214.1"/>
    <property type="molecule type" value="Genomic_DNA"/>
</dbReference>
<dbReference type="Pfam" id="PF00072">
    <property type="entry name" value="Response_reg"/>
    <property type="match status" value="1"/>
</dbReference>
<evidence type="ECO:0000256" key="3">
    <source>
        <dbReference type="ARBA" id="ARBA00022553"/>
    </source>
</evidence>
<dbReference type="InterPro" id="IPR003661">
    <property type="entry name" value="HisK_dim/P_dom"/>
</dbReference>
<proteinExistence type="predicted"/>
<dbReference type="Gene3D" id="3.40.50.2300">
    <property type="match status" value="1"/>
</dbReference>
<sequence>MNSSPAKTHIKVLYVEDETTTREQLGRMISLKGFQLITAENGKVGLELYRNNSIDIVLTDIMMPIMTGLELAREIRKEDPNAQIIVLTAYNDNDFLLDAIDIGITQFVLKPVQLDKLFAAMEKSKENILLHRLLKEQHDHIRMLSDALEQSPSITMITDTQGNIEYVNKKFCEVTGYTTHEILGVNARILSGQTPVSTYTELWDTIRNGKEWHGTLYNRRKDGTLYWEYCGITPFNLPDGTGSKYIKTAEDVTERRRLEAEILQARHLQSLGVLAGGLAHDFNNLLQIILGSISLAKMKSEPESTVHGILDMAEKSSEEARALGRRLLELTREGDSTRHALSLAPLITAGLDEALDGTTIIQELNLPQDLPKLALNGHQIQHVFYHLALNARESMPEGGTLRVSAEPFIVPQATDLPLQPGRYVHIVFSDTGRGIPNDQLDKIFDPYFSTKAMGCRKGQGLGLSICHAVVLHHGGSITVKTNPGEGTTFHLWLPIAGTETT</sequence>
<dbReference type="NCBIfam" id="TIGR00229">
    <property type="entry name" value="sensory_box"/>
    <property type="match status" value="1"/>
</dbReference>
<dbReference type="SUPFAM" id="SSF47384">
    <property type="entry name" value="Homodimeric domain of signal transducing histidine kinase"/>
    <property type="match status" value="1"/>
</dbReference>
<dbReference type="SMART" id="SM00387">
    <property type="entry name" value="HATPase_c"/>
    <property type="match status" value="1"/>
</dbReference>
<feature type="domain" description="Histidine kinase" evidence="5">
    <location>
        <begin position="277"/>
        <end position="497"/>
    </location>
</feature>
<evidence type="ECO:0000256" key="1">
    <source>
        <dbReference type="ARBA" id="ARBA00000085"/>
    </source>
</evidence>
<dbReference type="Gene3D" id="3.30.565.10">
    <property type="entry name" value="Histidine kinase-like ATPase, C-terminal domain"/>
    <property type="match status" value="1"/>
</dbReference>
<keyword evidence="3 4" id="KW-0597">Phosphoprotein</keyword>
<dbReference type="PROSITE" id="PS50109">
    <property type="entry name" value="HIS_KIN"/>
    <property type="match status" value="1"/>
</dbReference>
<dbReference type="CDD" id="cd00130">
    <property type="entry name" value="PAS"/>
    <property type="match status" value="1"/>
</dbReference>
<dbReference type="InterPro" id="IPR036890">
    <property type="entry name" value="HATPase_C_sf"/>
</dbReference>
<evidence type="ECO:0000259" key="8">
    <source>
        <dbReference type="PROSITE" id="PS50113"/>
    </source>
</evidence>
<evidence type="ECO:0000256" key="2">
    <source>
        <dbReference type="ARBA" id="ARBA00012438"/>
    </source>
</evidence>
<feature type="domain" description="Response regulatory" evidence="6">
    <location>
        <begin position="11"/>
        <end position="125"/>
    </location>
</feature>
<evidence type="ECO:0000259" key="6">
    <source>
        <dbReference type="PROSITE" id="PS50110"/>
    </source>
</evidence>
<evidence type="ECO:0000259" key="5">
    <source>
        <dbReference type="PROSITE" id="PS50109"/>
    </source>
</evidence>
<protein>
    <recommendedName>
        <fullName evidence="2">histidine kinase</fullName>
        <ecNumber evidence="2">2.7.13.3</ecNumber>
    </recommendedName>
</protein>
<dbReference type="SUPFAM" id="SSF55874">
    <property type="entry name" value="ATPase domain of HSP90 chaperone/DNA topoisomerase II/histidine kinase"/>
    <property type="match status" value="1"/>
</dbReference>
<comment type="catalytic activity">
    <reaction evidence="1">
        <text>ATP + protein L-histidine = ADP + protein N-phospho-L-histidine.</text>
        <dbReference type="EC" id="2.7.13.3"/>
    </reaction>
</comment>
<feature type="modified residue" description="4-aspartylphosphate" evidence="4">
    <location>
        <position position="60"/>
    </location>
</feature>
<dbReference type="SUPFAM" id="SSF52172">
    <property type="entry name" value="CheY-like"/>
    <property type="match status" value="1"/>
</dbReference>
<dbReference type="PROSITE" id="PS50113">
    <property type="entry name" value="PAC"/>
    <property type="match status" value="1"/>
</dbReference>
<dbReference type="PRINTS" id="PR00344">
    <property type="entry name" value="BCTRLSENSOR"/>
</dbReference>
<dbReference type="PANTHER" id="PTHR43065:SF42">
    <property type="entry name" value="TWO-COMPONENT SENSOR PPRA"/>
    <property type="match status" value="1"/>
</dbReference>
<gene>
    <name evidence="9" type="ORF">KJB30_05440</name>
</gene>
<dbReference type="InterPro" id="IPR011006">
    <property type="entry name" value="CheY-like_superfamily"/>
</dbReference>
<reference evidence="9 10" key="1">
    <citation type="submission" date="2021-05" db="EMBL/GenBank/DDBJ databases">
        <title>The draft genome of Geobacter chapellei DSM 13688.</title>
        <authorList>
            <person name="Xu Z."/>
            <person name="Masuda Y."/>
            <person name="Itoh H."/>
            <person name="Senoo K."/>
        </authorList>
    </citation>
    <scope>NUCLEOTIDE SEQUENCE [LARGE SCALE GENOMIC DNA]</scope>
    <source>
        <strain evidence="9 10">DSM 13688</strain>
    </source>
</reference>
<dbReference type="InterPro" id="IPR035965">
    <property type="entry name" value="PAS-like_dom_sf"/>
</dbReference>
<dbReference type="InterPro" id="IPR036097">
    <property type="entry name" value="HisK_dim/P_sf"/>
</dbReference>
<dbReference type="EC" id="2.7.13.3" evidence="2"/>
<dbReference type="InterPro" id="IPR003594">
    <property type="entry name" value="HATPase_dom"/>
</dbReference>
<dbReference type="PANTHER" id="PTHR43065">
    <property type="entry name" value="SENSOR HISTIDINE KINASE"/>
    <property type="match status" value="1"/>
</dbReference>
<accession>A0ABS5U6C5</accession>
<keyword evidence="10" id="KW-1185">Reference proteome</keyword>
<dbReference type="Gene3D" id="3.30.450.20">
    <property type="entry name" value="PAS domain"/>
    <property type="match status" value="1"/>
</dbReference>
<dbReference type="InterPro" id="IPR004358">
    <property type="entry name" value="Sig_transdc_His_kin-like_C"/>
</dbReference>
<dbReference type="RefSeq" id="WP_214296929.1">
    <property type="nucleotide sequence ID" value="NZ_JAHDYS010000004.1"/>
</dbReference>